<dbReference type="EMBL" id="CAXAMM010039603">
    <property type="protein sequence ID" value="CAK9087699.1"/>
    <property type="molecule type" value="Genomic_DNA"/>
</dbReference>
<dbReference type="Proteomes" id="UP001642464">
    <property type="component" value="Unassembled WGS sequence"/>
</dbReference>
<comment type="caution">
    <text evidence="2">The sequence shown here is derived from an EMBL/GenBank/DDBJ whole genome shotgun (WGS) entry which is preliminary data.</text>
</comment>
<protein>
    <submittedName>
        <fullName evidence="2">Uncharacterized protein</fullName>
    </submittedName>
</protein>
<evidence type="ECO:0000313" key="3">
    <source>
        <dbReference type="Proteomes" id="UP001642464"/>
    </source>
</evidence>
<name>A0ABP0QI51_9DINO</name>
<feature type="non-terminal residue" evidence="2">
    <location>
        <position position="1"/>
    </location>
</feature>
<sequence>LSELSIEQMFGQLRSVQSQMSVEAFCRLSAQRMLKEVENKFKSQKTRADHPKRAPKLSEQKFKAAAQSAYDAAIELVSWAANVETDSLRQYYEESVESLWFSEESTAEVIADHEEDEDETLPEEEVARSSTDARCGEYVIKEISAMKTNDQADERGDEAECGDEAASAEPDAGREIDVDLRRVEESDKKGIREWLDADSSDGNSKFQGLPRTLGAAMWLGMYK</sequence>
<reference evidence="2 3" key="1">
    <citation type="submission" date="2024-02" db="EMBL/GenBank/DDBJ databases">
        <authorList>
            <person name="Chen Y."/>
            <person name="Shah S."/>
            <person name="Dougan E. K."/>
            <person name="Thang M."/>
            <person name="Chan C."/>
        </authorList>
    </citation>
    <scope>NUCLEOTIDE SEQUENCE [LARGE SCALE GENOMIC DNA]</scope>
</reference>
<gene>
    <name evidence="2" type="ORF">SCF082_LOCUS41447</name>
</gene>
<keyword evidence="3" id="KW-1185">Reference proteome</keyword>
<feature type="region of interest" description="Disordered" evidence="1">
    <location>
        <begin position="39"/>
        <end position="58"/>
    </location>
</feature>
<organism evidence="2 3">
    <name type="scientific">Durusdinium trenchii</name>
    <dbReference type="NCBI Taxonomy" id="1381693"/>
    <lineage>
        <taxon>Eukaryota</taxon>
        <taxon>Sar</taxon>
        <taxon>Alveolata</taxon>
        <taxon>Dinophyceae</taxon>
        <taxon>Suessiales</taxon>
        <taxon>Symbiodiniaceae</taxon>
        <taxon>Durusdinium</taxon>
    </lineage>
</organism>
<accession>A0ABP0QI51</accession>
<evidence type="ECO:0000313" key="2">
    <source>
        <dbReference type="EMBL" id="CAK9087699.1"/>
    </source>
</evidence>
<feature type="region of interest" description="Disordered" evidence="1">
    <location>
        <begin position="147"/>
        <end position="174"/>
    </location>
</feature>
<evidence type="ECO:0000256" key="1">
    <source>
        <dbReference type="SAM" id="MobiDB-lite"/>
    </source>
</evidence>
<proteinExistence type="predicted"/>